<organism evidence="1 2">
    <name type="scientific">Hydra vulgaris</name>
    <name type="common">Hydra</name>
    <name type="synonym">Hydra attenuata</name>
    <dbReference type="NCBI Taxonomy" id="6087"/>
    <lineage>
        <taxon>Eukaryota</taxon>
        <taxon>Metazoa</taxon>
        <taxon>Cnidaria</taxon>
        <taxon>Hydrozoa</taxon>
        <taxon>Hydroidolina</taxon>
        <taxon>Anthoathecata</taxon>
        <taxon>Aplanulata</taxon>
        <taxon>Hydridae</taxon>
        <taxon>Hydra</taxon>
    </lineage>
</organism>
<dbReference type="RefSeq" id="XP_065663212.1">
    <property type="nucleotide sequence ID" value="XM_065807140.1"/>
</dbReference>
<dbReference type="PANTHER" id="PTHR46601">
    <property type="entry name" value="ULP_PROTEASE DOMAIN-CONTAINING PROTEIN"/>
    <property type="match status" value="1"/>
</dbReference>
<dbReference type="PANTHER" id="PTHR46601:SF1">
    <property type="entry name" value="ADF-H DOMAIN-CONTAINING PROTEIN"/>
    <property type="match status" value="1"/>
</dbReference>
<protein>
    <submittedName>
        <fullName evidence="2">Uncharacterized protein LOC136085751</fullName>
    </submittedName>
</protein>
<name>A0ABM4CN06_HYDVU</name>
<gene>
    <name evidence="2" type="primary">LOC136085751</name>
</gene>
<sequence length="441" mass="51077">MPGKKDYVSIQKNVHKQKKLLLCNLKELYLLYKENNPEIQISYSKFASLRPKLCILPGTSGTHSVCVCSYHQNGILLVDALNIGLKYKDLLSKTVCSVENKECMLAQCDDCSGKEPLTKYLYEIFGEYEDDFEIHYKQWQTTDRATLLSLTADVPTFVELLASCFEKLQAHSFIAHSQSQYLNQLKQYMDQSNIIIIGDFAENYAFVVQDEIQSYHWNTQQCSLHPLVIYYKDDKGELKHISYCFISDDIIHDVTYVYKIFQLIIPILKIKFSNLSKLYLFTDGCAGQYENCKSFYNLCQLESEFCFKIEWNFFATSHGKSPCDGIGGIVKRLTAQESFKRPYRNQILTSEAMYEFCIDKIKVVNFIYIKELELQLQRKEQKERYTGVTTLPGTRSFHQFIYLGDNKVGAKRCSTDTNYTIIHNLKKKQDISQLDTVTLGC</sequence>
<evidence type="ECO:0000313" key="2">
    <source>
        <dbReference type="RefSeq" id="XP_065663212.1"/>
    </source>
</evidence>
<keyword evidence="1" id="KW-1185">Reference proteome</keyword>
<dbReference type="Proteomes" id="UP001652625">
    <property type="component" value="Chromosome 10"/>
</dbReference>
<evidence type="ECO:0000313" key="1">
    <source>
        <dbReference type="Proteomes" id="UP001652625"/>
    </source>
</evidence>
<proteinExistence type="predicted"/>
<accession>A0ABM4CN06</accession>
<reference evidence="2" key="1">
    <citation type="submission" date="2025-08" db="UniProtKB">
        <authorList>
            <consortium name="RefSeq"/>
        </authorList>
    </citation>
    <scope>IDENTIFICATION</scope>
</reference>
<dbReference type="GeneID" id="136085751"/>